<proteinExistence type="predicted"/>
<organism evidence="2 3">
    <name type="scientific">Nostocoides japonicum T1-X7</name>
    <dbReference type="NCBI Taxonomy" id="1194083"/>
    <lineage>
        <taxon>Bacteria</taxon>
        <taxon>Bacillati</taxon>
        <taxon>Actinomycetota</taxon>
        <taxon>Actinomycetes</taxon>
        <taxon>Micrococcales</taxon>
        <taxon>Intrasporangiaceae</taxon>
        <taxon>Nostocoides</taxon>
    </lineage>
</organism>
<evidence type="ECO:0000256" key="1">
    <source>
        <dbReference type="SAM" id="MobiDB-lite"/>
    </source>
</evidence>
<evidence type="ECO:0000313" key="3">
    <source>
        <dbReference type="Proteomes" id="UP000035721"/>
    </source>
</evidence>
<protein>
    <submittedName>
        <fullName evidence="2">Uncharacterized protein</fullName>
    </submittedName>
</protein>
<dbReference type="EMBL" id="CAJB01000206">
    <property type="protein sequence ID" value="CCH78398.1"/>
    <property type="molecule type" value="Genomic_DNA"/>
</dbReference>
<feature type="region of interest" description="Disordered" evidence="1">
    <location>
        <begin position="1"/>
        <end position="106"/>
    </location>
</feature>
<gene>
    <name evidence="2" type="ORF">BN12_2840011</name>
</gene>
<name>A0A077LWU4_9MICO</name>
<accession>A0A077LWU4</accession>
<reference evidence="2 3" key="1">
    <citation type="journal article" date="2013" name="ISME J.">
        <title>A metabolic model for members of the genus Tetrasphaera involved in enhanced biological phosphorus removal.</title>
        <authorList>
            <person name="Kristiansen R."/>
            <person name="Nguyen H.T.T."/>
            <person name="Saunders A.M."/>
            <person name="Nielsen J.L."/>
            <person name="Wimmer R."/>
            <person name="Le V.Q."/>
            <person name="McIlroy S.J."/>
            <person name="Petrovski S."/>
            <person name="Seviour R.J."/>
            <person name="Calteau A."/>
            <person name="Nielsen K.L."/>
            <person name="Nielsen P.H."/>
        </authorList>
    </citation>
    <scope>NUCLEOTIDE SEQUENCE [LARGE SCALE GENOMIC DNA]</scope>
    <source>
        <strain evidence="2 3">T1-X7</strain>
    </source>
</reference>
<dbReference type="Proteomes" id="UP000035721">
    <property type="component" value="Unassembled WGS sequence"/>
</dbReference>
<evidence type="ECO:0000313" key="2">
    <source>
        <dbReference type="EMBL" id="CCH78398.1"/>
    </source>
</evidence>
<sequence>MSSPRASGEDPTARAELMLSNRPGNDINSARAEEAQQLTRSDAAAASGREQPEAGQGASDPDAAGQGARNPRRSRSARRRPDEVRQAPGTRTRPVRAGGRPPSRRR</sequence>
<dbReference type="AlphaFoldDB" id="A0A077LWU4"/>
<keyword evidence="3" id="KW-1185">Reference proteome</keyword>
<comment type="caution">
    <text evidence="2">The sequence shown here is derived from an EMBL/GenBank/DDBJ whole genome shotgun (WGS) entry which is preliminary data.</text>
</comment>